<dbReference type="Proteomes" id="UP000183832">
    <property type="component" value="Unassembled WGS sequence"/>
</dbReference>
<proteinExistence type="predicted"/>
<accession>A0A1J1I050</accession>
<dbReference type="EMBL" id="CVRI01000037">
    <property type="protein sequence ID" value="CRK93637.1"/>
    <property type="molecule type" value="Genomic_DNA"/>
</dbReference>
<evidence type="ECO:0000313" key="1">
    <source>
        <dbReference type="EMBL" id="CRK93637.1"/>
    </source>
</evidence>
<organism evidence="1 2">
    <name type="scientific">Clunio marinus</name>
    <dbReference type="NCBI Taxonomy" id="568069"/>
    <lineage>
        <taxon>Eukaryota</taxon>
        <taxon>Metazoa</taxon>
        <taxon>Ecdysozoa</taxon>
        <taxon>Arthropoda</taxon>
        <taxon>Hexapoda</taxon>
        <taxon>Insecta</taxon>
        <taxon>Pterygota</taxon>
        <taxon>Neoptera</taxon>
        <taxon>Endopterygota</taxon>
        <taxon>Diptera</taxon>
        <taxon>Nematocera</taxon>
        <taxon>Chironomoidea</taxon>
        <taxon>Chironomidae</taxon>
        <taxon>Clunio</taxon>
    </lineage>
</organism>
<protein>
    <submittedName>
        <fullName evidence="1">CLUMA_CG007167, isoform A</fullName>
    </submittedName>
</protein>
<evidence type="ECO:0000313" key="2">
    <source>
        <dbReference type="Proteomes" id="UP000183832"/>
    </source>
</evidence>
<reference evidence="1 2" key="1">
    <citation type="submission" date="2015-04" db="EMBL/GenBank/DDBJ databases">
        <authorList>
            <person name="Syromyatnikov M.Y."/>
            <person name="Popov V.N."/>
        </authorList>
    </citation>
    <scope>NUCLEOTIDE SEQUENCE [LARGE SCALE GENOMIC DNA]</scope>
</reference>
<name>A0A1J1I050_9DIPT</name>
<keyword evidence="2" id="KW-1185">Reference proteome</keyword>
<dbReference type="AlphaFoldDB" id="A0A1J1I050"/>
<gene>
    <name evidence="1" type="ORF">CLUMA_CG007167</name>
</gene>
<sequence length="94" mass="10958">MNAKTITVKRRSWRKKLEPLLKQSDKKMFTIRLLMDIETNNYKDIREFVSLNNRGNMGGLAICNKMKNNDNETIIRGNVSPVVMSFCWFNNATT</sequence>